<name>A0A5N6QBG1_9ROSI</name>
<dbReference type="PANTHER" id="PTHR45669">
    <property type="entry name" value="GLUTAREDOXIN DOMAIN-CONTAINING CYSTEINE-RICH PROTEIN CG12206-RELATED"/>
    <property type="match status" value="1"/>
</dbReference>
<dbReference type="Proteomes" id="UP000327013">
    <property type="component" value="Chromosome 1"/>
</dbReference>
<dbReference type="Pfam" id="PF23733">
    <property type="entry name" value="GRXCR1-2_C"/>
    <property type="match status" value="1"/>
</dbReference>
<dbReference type="SUPFAM" id="SSF52833">
    <property type="entry name" value="Thioredoxin-like"/>
    <property type="match status" value="1"/>
</dbReference>
<organism evidence="3 4">
    <name type="scientific">Carpinus fangiana</name>
    <dbReference type="NCBI Taxonomy" id="176857"/>
    <lineage>
        <taxon>Eukaryota</taxon>
        <taxon>Viridiplantae</taxon>
        <taxon>Streptophyta</taxon>
        <taxon>Embryophyta</taxon>
        <taxon>Tracheophyta</taxon>
        <taxon>Spermatophyta</taxon>
        <taxon>Magnoliopsida</taxon>
        <taxon>eudicotyledons</taxon>
        <taxon>Gunneridae</taxon>
        <taxon>Pentapetalae</taxon>
        <taxon>rosids</taxon>
        <taxon>fabids</taxon>
        <taxon>Fagales</taxon>
        <taxon>Betulaceae</taxon>
        <taxon>Carpinus</taxon>
    </lineage>
</organism>
<evidence type="ECO:0000256" key="1">
    <source>
        <dbReference type="SAM" id="MobiDB-lite"/>
    </source>
</evidence>
<reference evidence="3 4" key="1">
    <citation type="submission" date="2019-06" db="EMBL/GenBank/DDBJ databases">
        <title>A chromosomal-level reference genome of Carpinus fangiana (Coryloideae, Betulaceae).</title>
        <authorList>
            <person name="Yang X."/>
            <person name="Wang Z."/>
            <person name="Zhang L."/>
            <person name="Hao G."/>
            <person name="Liu J."/>
            <person name="Yang Y."/>
        </authorList>
    </citation>
    <scope>NUCLEOTIDE SEQUENCE [LARGE SCALE GENOMIC DNA]</scope>
    <source>
        <strain evidence="3">Cfa_2016G</strain>
        <tissue evidence="3">Leaf</tissue>
    </source>
</reference>
<feature type="region of interest" description="Disordered" evidence="1">
    <location>
        <begin position="1"/>
        <end position="25"/>
    </location>
</feature>
<dbReference type="Pfam" id="PF00462">
    <property type="entry name" value="Glutaredoxin"/>
    <property type="match status" value="1"/>
</dbReference>
<keyword evidence="4" id="KW-1185">Reference proteome</keyword>
<dbReference type="AlphaFoldDB" id="A0A5N6QBG1"/>
<dbReference type="PROSITE" id="PS51354">
    <property type="entry name" value="GLUTAREDOXIN_2"/>
    <property type="match status" value="1"/>
</dbReference>
<proteinExistence type="predicted"/>
<dbReference type="CDD" id="cd03031">
    <property type="entry name" value="GRX_GRX_like"/>
    <property type="match status" value="1"/>
</dbReference>
<evidence type="ECO:0000259" key="2">
    <source>
        <dbReference type="Pfam" id="PF00462"/>
    </source>
</evidence>
<evidence type="ECO:0000313" key="4">
    <source>
        <dbReference type="Proteomes" id="UP000327013"/>
    </source>
</evidence>
<evidence type="ECO:0000313" key="3">
    <source>
        <dbReference type="EMBL" id="KAE7996576.1"/>
    </source>
</evidence>
<dbReference type="EMBL" id="CM017321">
    <property type="protein sequence ID" value="KAE7996576.1"/>
    <property type="molecule type" value="Genomic_DNA"/>
</dbReference>
<dbReference type="InterPro" id="IPR036249">
    <property type="entry name" value="Thioredoxin-like_sf"/>
</dbReference>
<sequence>MWAPWLRSPSRVRTTSKPPPLNFSCSSFKDIQTLFDEESKPEPELKSPKSPSVLHRARVSAAVLRAWARRNATPPPSPSHSSQPSITLPGADQRIVLYFTTLRVVRKTFEDCRTTKSILPGFRILIDERDVSMDEQFLTELQEIIGCKNFSLPIVFIGGRYVGGAEEIRQLHESGELKKLISRLPVADPNACDLCGGLRFIVCERCDGSHKLYIEKIGFKSCTVCNLNGLIRCPCSSVLQRTPRNK</sequence>
<dbReference type="InterPro" id="IPR002109">
    <property type="entry name" value="Glutaredoxin"/>
</dbReference>
<protein>
    <recommendedName>
        <fullName evidence="2">Glutaredoxin domain-containing protein</fullName>
    </recommendedName>
</protein>
<dbReference type="Gene3D" id="3.40.30.10">
    <property type="entry name" value="Glutaredoxin"/>
    <property type="match status" value="1"/>
</dbReference>
<accession>A0A5N6QBG1</accession>
<feature type="domain" description="Glutaredoxin" evidence="2">
    <location>
        <begin position="96"/>
        <end position="162"/>
    </location>
</feature>
<dbReference type="OrthoDB" id="423313at2759"/>
<gene>
    <name evidence="3" type="ORF">FH972_001287</name>
</gene>
<dbReference type="PANTHER" id="PTHR45669:SF36">
    <property type="entry name" value="GLUTAREDOXIN DOMAIN-CONTAINING PROTEIN"/>
    <property type="match status" value="1"/>
</dbReference>